<dbReference type="Gene3D" id="3.30.505.10">
    <property type="entry name" value="SH2 domain"/>
    <property type="match status" value="1"/>
</dbReference>
<sequence>MRWACSSAPSVSRTTSPSSVRNLRIWMKSQLEKPTFIPYYVSDCKNLPGKCLLGYQLHGKPRVEFVTITHDGFRYRSQISSTVNGLFRWLQDHYQEPVPGITPSNSSRTRTPASVNATPANINIAVSALPQYMTSQMFNTIAVVTGQGQNHNSTPAVGVRPARLQQRCLPCFRHSSPATSHHAPDDQVTRTQPPARSRP</sequence>
<dbReference type="InterPro" id="IPR035018">
    <property type="entry name" value="Spt6_SH2_C"/>
</dbReference>
<dbReference type="GO" id="GO:0034728">
    <property type="term" value="P:nucleosome organization"/>
    <property type="evidence" value="ECO:0007669"/>
    <property type="project" value="TreeGrafter"/>
</dbReference>
<name>A0AAD7W704_9TELE</name>
<dbReference type="Proteomes" id="UP001221898">
    <property type="component" value="Unassembled WGS sequence"/>
</dbReference>
<dbReference type="GO" id="GO:0042393">
    <property type="term" value="F:histone binding"/>
    <property type="evidence" value="ECO:0007669"/>
    <property type="project" value="TreeGrafter"/>
</dbReference>
<dbReference type="PANTHER" id="PTHR10145">
    <property type="entry name" value="TRANSCRIPTION ELONGATION FACTOR SPT6"/>
    <property type="match status" value="1"/>
</dbReference>
<protein>
    <recommendedName>
        <fullName evidence="4">Spt6 SH2 domain-containing protein</fullName>
    </recommendedName>
</protein>
<dbReference type="EMBL" id="JAINUG010000243">
    <property type="protein sequence ID" value="KAJ8385738.1"/>
    <property type="molecule type" value="Genomic_DNA"/>
</dbReference>
<dbReference type="InterPro" id="IPR036860">
    <property type="entry name" value="SH2_dom_sf"/>
</dbReference>
<dbReference type="AlphaFoldDB" id="A0AAD7W704"/>
<accession>A0AAD7W704</accession>
<evidence type="ECO:0000256" key="1">
    <source>
        <dbReference type="SAM" id="MobiDB-lite"/>
    </source>
</evidence>
<dbReference type="CDD" id="cd09928">
    <property type="entry name" value="SH2_Cterm_SPT6_like"/>
    <property type="match status" value="1"/>
</dbReference>
<feature type="compositionally biased region" description="Polar residues" evidence="1">
    <location>
        <begin position="189"/>
        <end position="199"/>
    </location>
</feature>
<evidence type="ECO:0008006" key="4">
    <source>
        <dbReference type="Google" id="ProtNLM"/>
    </source>
</evidence>
<gene>
    <name evidence="2" type="ORF">AAFF_G00183380</name>
</gene>
<dbReference type="InterPro" id="IPR017072">
    <property type="entry name" value="TF_Spt6"/>
</dbReference>
<organism evidence="2 3">
    <name type="scientific">Aldrovandia affinis</name>
    <dbReference type="NCBI Taxonomy" id="143900"/>
    <lineage>
        <taxon>Eukaryota</taxon>
        <taxon>Metazoa</taxon>
        <taxon>Chordata</taxon>
        <taxon>Craniata</taxon>
        <taxon>Vertebrata</taxon>
        <taxon>Euteleostomi</taxon>
        <taxon>Actinopterygii</taxon>
        <taxon>Neopterygii</taxon>
        <taxon>Teleostei</taxon>
        <taxon>Notacanthiformes</taxon>
        <taxon>Halosauridae</taxon>
        <taxon>Aldrovandia</taxon>
    </lineage>
</organism>
<comment type="caution">
    <text evidence="2">The sequence shown here is derived from an EMBL/GenBank/DDBJ whole genome shotgun (WGS) entry which is preliminary data.</text>
</comment>
<dbReference type="GO" id="GO:0008023">
    <property type="term" value="C:transcription elongation factor complex"/>
    <property type="evidence" value="ECO:0007669"/>
    <property type="project" value="TreeGrafter"/>
</dbReference>
<proteinExistence type="predicted"/>
<dbReference type="PANTHER" id="PTHR10145:SF6">
    <property type="entry name" value="TRANSCRIPTION ELONGATION FACTOR SPT6"/>
    <property type="match status" value="1"/>
</dbReference>
<evidence type="ECO:0000313" key="2">
    <source>
        <dbReference type="EMBL" id="KAJ8385738.1"/>
    </source>
</evidence>
<reference evidence="2" key="1">
    <citation type="journal article" date="2023" name="Science">
        <title>Genome structures resolve the early diversification of teleost fishes.</title>
        <authorList>
            <person name="Parey E."/>
            <person name="Louis A."/>
            <person name="Montfort J."/>
            <person name="Bouchez O."/>
            <person name="Roques C."/>
            <person name="Iampietro C."/>
            <person name="Lluch J."/>
            <person name="Castinel A."/>
            <person name="Donnadieu C."/>
            <person name="Desvignes T."/>
            <person name="Floi Bucao C."/>
            <person name="Jouanno E."/>
            <person name="Wen M."/>
            <person name="Mejri S."/>
            <person name="Dirks R."/>
            <person name="Jansen H."/>
            <person name="Henkel C."/>
            <person name="Chen W.J."/>
            <person name="Zahm M."/>
            <person name="Cabau C."/>
            <person name="Klopp C."/>
            <person name="Thompson A.W."/>
            <person name="Robinson-Rechavi M."/>
            <person name="Braasch I."/>
            <person name="Lecointre G."/>
            <person name="Bobe J."/>
            <person name="Postlethwait J.H."/>
            <person name="Berthelot C."/>
            <person name="Roest Crollius H."/>
            <person name="Guiguen Y."/>
        </authorList>
    </citation>
    <scope>NUCLEOTIDE SEQUENCE</scope>
    <source>
        <strain evidence="2">NC1722</strain>
    </source>
</reference>
<dbReference type="GO" id="GO:0140673">
    <property type="term" value="P:transcription elongation-coupled chromatin remodeling"/>
    <property type="evidence" value="ECO:0007669"/>
    <property type="project" value="InterPro"/>
</dbReference>
<feature type="region of interest" description="Disordered" evidence="1">
    <location>
        <begin position="175"/>
        <end position="199"/>
    </location>
</feature>
<evidence type="ECO:0000313" key="3">
    <source>
        <dbReference type="Proteomes" id="UP001221898"/>
    </source>
</evidence>
<keyword evidence="3" id="KW-1185">Reference proteome</keyword>
<dbReference type="GO" id="GO:0031491">
    <property type="term" value="F:nucleosome binding"/>
    <property type="evidence" value="ECO:0007669"/>
    <property type="project" value="TreeGrafter"/>
</dbReference>